<feature type="region of interest" description="Disordered" evidence="8">
    <location>
        <begin position="237"/>
        <end position="274"/>
    </location>
</feature>
<keyword evidence="13" id="KW-1185">Reference proteome</keyword>
<dbReference type="GO" id="GO:0003724">
    <property type="term" value="F:RNA helicase activity"/>
    <property type="evidence" value="ECO:0007669"/>
    <property type="project" value="UniProtKB-EC"/>
</dbReference>
<keyword evidence="4 7" id="KW-0347">Helicase</keyword>
<name>A0ABD3QSS6_9STRA</name>
<reference evidence="12 13" key="1">
    <citation type="submission" date="2024-10" db="EMBL/GenBank/DDBJ databases">
        <title>Updated reference genomes for cyclostephanoid diatoms.</title>
        <authorList>
            <person name="Roberts W.R."/>
            <person name="Alverson A.J."/>
        </authorList>
    </citation>
    <scope>NUCLEOTIDE SEQUENCE [LARGE SCALE GENOMIC DNA]</scope>
    <source>
        <strain evidence="12 13">AJA010-31</strain>
    </source>
</reference>
<dbReference type="PROSITE" id="PS51194">
    <property type="entry name" value="HELICASE_CTER"/>
    <property type="match status" value="1"/>
</dbReference>
<protein>
    <recommendedName>
        <fullName evidence="1">RNA helicase</fullName>
        <ecNumber evidence="1">3.6.4.13</ecNumber>
    </recommendedName>
</protein>
<dbReference type="CDD" id="cd17945">
    <property type="entry name" value="DEADc_DDX23"/>
    <property type="match status" value="1"/>
</dbReference>
<dbReference type="Proteomes" id="UP001530400">
    <property type="component" value="Unassembled WGS sequence"/>
</dbReference>
<dbReference type="PANTHER" id="PTHR47958">
    <property type="entry name" value="ATP-DEPENDENT RNA HELICASE DBP3"/>
    <property type="match status" value="1"/>
</dbReference>
<dbReference type="InterPro" id="IPR011545">
    <property type="entry name" value="DEAD/DEAH_box_helicase_dom"/>
</dbReference>
<dbReference type="AlphaFoldDB" id="A0ABD3QSS6"/>
<feature type="compositionally biased region" description="Low complexity" evidence="8">
    <location>
        <begin position="239"/>
        <end position="253"/>
    </location>
</feature>
<evidence type="ECO:0000256" key="8">
    <source>
        <dbReference type="SAM" id="MobiDB-lite"/>
    </source>
</evidence>
<dbReference type="Pfam" id="PF00271">
    <property type="entry name" value="Helicase_C"/>
    <property type="match status" value="1"/>
</dbReference>
<dbReference type="SUPFAM" id="SSF52540">
    <property type="entry name" value="P-loop containing nucleoside triphosphate hydrolases"/>
    <property type="match status" value="2"/>
</dbReference>
<dbReference type="Gene3D" id="3.40.50.300">
    <property type="entry name" value="P-loop containing nucleotide triphosphate hydrolases"/>
    <property type="match status" value="2"/>
</dbReference>
<evidence type="ECO:0000256" key="3">
    <source>
        <dbReference type="ARBA" id="ARBA00022801"/>
    </source>
</evidence>
<feature type="domain" description="Helicase ATP-binding" evidence="9">
    <location>
        <begin position="336"/>
        <end position="543"/>
    </location>
</feature>
<dbReference type="GO" id="GO:0016787">
    <property type="term" value="F:hydrolase activity"/>
    <property type="evidence" value="ECO:0007669"/>
    <property type="project" value="UniProtKB-KW"/>
</dbReference>
<dbReference type="GO" id="GO:0005524">
    <property type="term" value="F:ATP binding"/>
    <property type="evidence" value="ECO:0007669"/>
    <property type="project" value="UniProtKB-KW"/>
</dbReference>
<feature type="domain" description="Helicase C-terminal" evidence="10">
    <location>
        <begin position="572"/>
        <end position="717"/>
    </location>
</feature>
<evidence type="ECO:0000256" key="2">
    <source>
        <dbReference type="ARBA" id="ARBA00022741"/>
    </source>
</evidence>
<proteinExistence type="inferred from homology"/>
<dbReference type="EMBL" id="JALLPJ020000081">
    <property type="protein sequence ID" value="KAL3803039.1"/>
    <property type="molecule type" value="Genomic_DNA"/>
</dbReference>
<evidence type="ECO:0000259" key="10">
    <source>
        <dbReference type="PROSITE" id="PS51194"/>
    </source>
</evidence>
<dbReference type="InterPro" id="IPR014014">
    <property type="entry name" value="RNA_helicase_DEAD_Q_motif"/>
</dbReference>
<organism evidence="12 13">
    <name type="scientific">Cyclotella atomus</name>
    <dbReference type="NCBI Taxonomy" id="382360"/>
    <lineage>
        <taxon>Eukaryota</taxon>
        <taxon>Sar</taxon>
        <taxon>Stramenopiles</taxon>
        <taxon>Ochrophyta</taxon>
        <taxon>Bacillariophyta</taxon>
        <taxon>Coscinodiscophyceae</taxon>
        <taxon>Thalassiosirophycidae</taxon>
        <taxon>Stephanodiscales</taxon>
        <taxon>Stephanodiscaceae</taxon>
        <taxon>Cyclotella</taxon>
    </lineage>
</organism>
<dbReference type="InterPro" id="IPR014001">
    <property type="entry name" value="Helicase_ATP-bd"/>
</dbReference>
<dbReference type="Pfam" id="PF00270">
    <property type="entry name" value="DEAD"/>
    <property type="match status" value="1"/>
</dbReference>
<keyword evidence="2 7" id="KW-0547">Nucleotide-binding</keyword>
<evidence type="ECO:0000313" key="12">
    <source>
        <dbReference type="EMBL" id="KAL3803039.1"/>
    </source>
</evidence>
<comment type="similarity">
    <text evidence="7">Belongs to the DEAD box helicase family.</text>
</comment>
<evidence type="ECO:0000256" key="4">
    <source>
        <dbReference type="ARBA" id="ARBA00022806"/>
    </source>
</evidence>
<evidence type="ECO:0000259" key="9">
    <source>
        <dbReference type="PROSITE" id="PS51192"/>
    </source>
</evidence>
<dbReference type="SMART" id="SM00490">
    <property type="entry name" value="HELICc"/>
    <property type="match status" value="1"/>
</dbReference>
<dbReference type="InterPro" id="IPR000629">
    <property type="entry name" value="RNA-helicase_DEAD-box_CS"/>
</dbReference>
<keyword evidence="3 7" id="KW-0378">Hydrolase</keyword>
<evidence type="ECO:0000313" key="13">
    <source>
        <dbReference type="Proteomes" id="UP001530400"/>
    </source>
</evidence>
<feature type="region of interest" description="Disordered" evidence="8">
    <location>
        <begin position="35"/>
        <end position="93"/>
    </location>
</feature>
<evidence type="ECO:0000259" key="11">
    <source>
        <dbReference type="PROSITE" id="PS51195"/>
    </source>
</evidence>
<feature type="domain" description="DEAD-box RNA helicase Q" evidence="11">
    <location>
        <begin position="304"/>
        <end position="333"/>
    </location>
</feature>
<evidence type="ECO:0000256" key="5">
    <source>
        <dbReference type="ARBA" id="ARBA00022840"/>
    </source>
</evidence>
<feature type="compositionally biased region" description="Basic and acidic residues" evidence="8">
    <location>
        <begin position="69"/>
        <end position="81"/>
    </location>
</feature>
<dbReference type="InterPro" id="IPR027417">
    <property type="entry name" value="P-loop_NTPase"/>
</dbReference>
<comment type="caution">
    <text evidence="12">The sequence shown here is derived from an EMBL/GenBank/DDBJ whole genome shotgun (WGS) entry which is preliminary data.</text>
</comment>
<evidence type="ECO:0000256" key="6">
    <source>
        <dbReference type="PROSITE-ProRule" id="PRU00552"/>
    </source>
</evidence>
<feature type="short sequence motif" description="Q motif" evidence="6">
    <location>
        <begin position="304"/>
        <end position="333"/>
    </location>
</feature>
<dbReference type="PROSITE" id="PS51192">
    <property type="entry name" value="HELICASE_ATP_BIND_1"/>
    <property type="match status" value="1"/>
</dbReference>
<gene>
    <name evidence="12" type="ORF">ACHAWO_003838</name>
</gene>
<dbReference type="EC" id="3.6.4.13" evidence="1"/>
<dbReference type="PROSITE" id="PS51195">
    <property type="entry name" value="Q_MOTIF"/>
    <property type="match status" value="1"/>
</dbReference>
<dbReference type="CDD" id="cd18787">
    <property type="entry name" value="SF2_C_DEAD"/>
    <property type="match status" value="1"/>
</dbReference>
<sequence length="728" mass="79831">MNSADEPLIDPALLASLTESERAEALAAAAAARRAEERAAKRAAAAEQSSHDEKLSPEDEEARALAQAMEEKRRARERERSFQAGSNDLAVKSIGNTAAADGLVFVSKKQRGQIDPTTHAASTANNADHKREKRTNTSAASSSNEPHESHLTASQLASIKRAYLGDAALESTSSSAANNNSGNPADMSDAISARRKLQAERAKRRVKKTTFKFEWGEEEDTFQEDDPLYLSSSQAFHKNNTASSTRSNNTTTSLGKRKLHQDETTSSSSVYTKPLSKMTPRDYRILRENYNILVKGGKCPPPLRSFRESSIHPLLLQAIETKLQYKEPSPIQRQAIPIGMERRDLIGIAETGSGKTAAFGIPLLHHILSFPPQILDTVAEEGPLALIMAPTRELALQIDVEIGKLLSRQHKVISLAVVGGQSITEQASKLRSGVHVVVGTPGRINDCVEMAYLVLNQCSYIVLDEADRMIDLGFAPQIEQILEAMGGKLKSENESEAYEQERQDLEAQGKVVPRHRLTAMFSATMPPEVERIAKRYLRHPAVVTIGDQDSGKNARITQRVLFLSSAGQKENTLKDILRRSRPDEKIIVFVNEKKHADGVGRMVERAGRRSVVLHGGKTQEQREENLAIFRRGGVVLVATDVAGRGLDIPDVQHVINFDLPTRSIDNYCHRIGRTGRAGKEGLATSFMTDEDEGIMAQLKTYLESTKSVVPDRLARHPAASAGAGAFIR</sequence>
<dbReference type="InterPro" id="IPR001650">
    <property type="entry name" value="Helicase_C-like"/>
</dbReference>
<feature type="region of interest" description="Disordered" evidence="8">
    <location>
        <begin position="111"/>
        <end position="153"/>
    </location>
</feature>
<feature type="compositionally biased region" description="Polar residues" evidence="8">
    <location>
        <begin position="115"/>
        <end position="126"/>
    </location>
</feature>
<dbReference type="PROSITE" id="PS00039">
    <property type="entry name" value="DEAD_ATP_HELICASE"/>
    <property type="match status" value="1"/>
</dbReference>
<evidence type="ECO:0000256" key="7">
    <source>
        <dbReference type="RuleBase" id="RU000492"/>
    </source>
</evidence>
<accession>A0ABD3QSS6</accession>
<keyword evidence="5 7" id="KW-0067">ATP-binding</keyword>
<evidence type="ECO:0000256" key="1">
    <source>
        <dbReference type="ARBA" id="ARBA00012552"/>
    </source>
</evidence>
<dbReference type="SMART" id="SM00487">
    <property type="entry name" value="DEXDc"/>
    <property type="match status" value="1"/>
</dbReference>